<dbReference type="InterPro" id="IPR037191">
    <property type="entry name" value="VPS9_dom_sf"/>
</dbReference>
<proteinExistence type="predicted"/>
<dbReference type="SUPFAM" id="SSF109993">
    <property type="entry name" value="VPS9 domain"/>
    <property type="match status" value="1"/>
</dbReference>
<accession>A0A4P9YGX2</accession>
<dbReference type="Pfam" id="PF18151">
    <property type="entry name" value="DUF5601"/>
    <property type="match status" value="1"/>
</dbReference>
<dbReference type="InterPro" id="IPR041545">
    <property type="entry name" value="DUF5601"/>
</dbReference>
<organism evidence="2 3">
    <name type="scientific">Rozella allomycis (strain CSF55)</name>
    <dbReference type="NCBI Taxonomy" id="988480"/>
    <lineage>
        <taxon>Eukaryota</taxon>
        <taxon>Fungi</taxon>
        <taxon>Fungi incertae sedis</taxon>
        <taxon>Cryptomycota</taxon>
        <taxon>Cryptomycota incertae sedis</taxon>
        <taxon>Rozella</taxon>
    </lineage>
</organism>
<protein>
    <recommendedName>
        <fullName evidence="1">RABX5 catalytic core helical domain-containing protein</fullName>
    </recommendedName>
</protein>
<reference evidence="3" key="1">
    <citation type="journal article" date="2018" name="Nat. Microbiol.">
        <title>Leveraging single-cell genomics to expand the fungal tree of life.</title>
        <authorList>
            <person name="Ahrendt S.R."/>
            <person name="Quandt C.A."/>
            <person name="Ciobanu D."/>
            <person name="Clum A."/>
            <person name="Salamov A."/>
            <person name="Andreopoulos B."/>
            <person name="Cheng J.F."/>
            <person name="Woyke T."/>
            <person name="Pelin A."/>
            <person name="Henrissat B."/>
            <person name="Reynolds N.K."/>
            <person name="Benny G.L."/>
            <person name="Smith M.E."/>
            <person name="James T.Y."/>
            <person name="Grigoriev I.V."/>
        </authorList>
    </citation>
    <scope>NUCLEOTIDE SEQUENCE [LARGE SCALE GENOMIC DNA]</scope>
    <source>
        <strain evidence="3">CSF55</strain>
    </source>
</reference>
<evidence type="ECO:0000259" key="1">
    <source>
        <dbReference type="Pfam" id="PF18151"/>
    </source>
</evidence>
<evidence type="ECO:0000313" key="2">
    <source>
        <dbReference type="EMBL" id="RKP18776.1"/>
    </source>
</evidence>
<feature type="domain" description="RABX5 catalytic core helical" evidence="1">
    <location>
        <begin position="169"/>
        <end position="231"/>
    </location>
</feature>
<evidence type="ECO:0000313" key="3">
    <source>
        <dbReference type="Proteomes" id="UP000281549"/>
    </source>
</evidence>
<dbReference type="Proteomes" id="UP000281549">
    <property type="component" value="Unassembled WGS sequence"/>
</dbReference>
<sequence>MELTRHPILNILRQDDLWKKFDDIISLLSDERFPASFTEQKIFLERSVFAKNPNNDHQLISLLGQRAQLDGDYEDLSPNRKTIFDIPTGNDPLSVVSFAIIESEKVHLLDEINIIVSLVNGIQKFMENQKYRNSVESLASGMNDDKRLQEEVISKLKDIRSHDIVREMKKFSNYLYGDDVNDIQVISEAIQTFYRNVHKLISQSNFWCDATEVETDNIFNVAEAYLMKKHYKKVLNLYRLKYKDEDEKIYKFSTVLSDYQYSILATKDQREISDEIAFNICFKASSKKADSVNYPKPGVEDNQPNSELEEPIFTTSQSLLKRLGSVKGSLNELVEKVTTPARLRAISLDEKQLMKKFDNNHSQKYVNVEFEDLRMKDLRIIFDEYKKLIQRNESIENV</sequence>
<dbReference type="EMBL" id="ML005372">
    <property type="protein sequence ID" value="RKP18776.1"/>
    <property type="molecule type" value="Genomic_DNA"/>
</dbReference>
<dbReference type="AlphaFoldDB" id="A0A4P9YGX2"/>
<gene>
    <name evidence="2" type="ORF">ROZALSC1DRAFT_22903</name>
</gene>
<name>A0A4P9YGX2_ROZAC</name>
<dbReference type="Gene3D" id="1.10.246.120">
    <property type="match status" value="1"/>
</dbReference>